<evidence type="ECO:0000313" key="7">
    <source>
        <dbReference type="Proteomes" id="UP001203423"/>
    </source>
</evidence>
<keyword evidence="7" id="KW-1185">Reference proteome</keyword>
<feature type="chain" id="PRO_5046702363" evidence="3">
    <location>
        <begin position="27"/>
        <end position="674"/>
    </location>
</feature>
<dbReference type="Gene3D" id="1.10.1240.20">
    <property type="entry name" value="Lytic transglycosylase, superhelical linker domain"/>
    <property type="match status" value="1"/>
</dbReference>
<dbReference type="InterPro" id="IPR012289">
    <property type="entry name" value="Lytic_TGlycosylase_superhlx_L"/>
</dbReference>
<evidence type="ECO:0000256" key="2">
    <source>
        <dbReference type="ARBA" id="ARBA00022729"/>
    </source>
</evidence>
<dbReference type="RefSeq" id="WP_248940413.1">
    <property type="nucleotide sequence ID" value="NZ_JAKIKS010000040.1"/>
</dbReference>
<dbReference type="InterPro" id="IPR037061">
    <property type="entry name" value="Lytic_TGlycoase_superhlx_L_sf"/>
</dbReference>
<dbReference type="InterPro" id="IPR008258">
    <property type="entry name" value="Transglycosylase_SLT_dom_1"/>
</dbReference>
<evidence type="ECO:0000313" key="6">
    <source>
        <dbReference type="EMBL" id="MCL1125127.1"/>
    </source>
</evidence>
<dbReference type="Pfam" id="PF14718">
    <property type="entry name" value="SLT_L"/>
    <property type="match status" value="1"/>
</dbReference>
<dbReference type="InterPro" id="IPR008939">
    <property type="entry name" value="Lytic_TGlycosylase_superhlx_U"/>
</dbReference>
<organism evidence="6 7">
    <name type="scientific">Shewanella surugensis</name>
    <dbReference type="NCBI Taxonomy" id="212020"/>
    <lineage>
        <taxon>Bacteria</taxon>
        <taxon>Pseudomonadati</taxon>
        <taxon>Pseudomonadota</taxon>
        <taxon>Gammaproteobacteria</taxon>
        <taxon>Alteromonadales</taxon>
        <taxon>Shewanellaceae</taxon>
        <taxon>Shewanella</taxon>
    </lineage>
</organism>
<keyword evidence="2 3" id="KW-0732">Signal</keyword>
<evidence type="ECO:0000256" key="1">
    <source>
        <dbReference type="ARBA" id="ARBA00007734"/>
    </source>
</evidence>
<dbReference type="InterPro" id="IPR023346">
    <property type="entry name" value="Lysozyme-like_dom_sf"/>
</dbReference>
<dbReference type="Pfam" id="PF01464">
    <property type="entry name" value="SLT"/>
    <property type="match status" value="1"/>
</dbReference>
<dbReference type="EMBL" id="JAKIKS010000040">
    <property type="protein sequence ID" value="MCL1125127.1"/>
    <property type="molecule type" value="Genomic_DNA"/>
</dbReference>
<dbReference type="Proteomes" id="UP001203423">
    <property type="component" value="Unassembled WGS sequence"/>
</dbReference>
<dbReference type="PANTHER" id="PTHR37423">
    <property type="entry name" value="SOLUBLE LYTIC MUREIN TRANSGLYCOSYLASE-RELATED"/>
    <property type="match status" value="1"/>
</dbReference>
<feature type="domain" description="Transglycosylase SLT" evidence="4">
    <location>
        <begin position="515"/>
        <end position="626"/>
    </location>
</feature>
<protein>
    <submittedName>
        <fullName evidence="6">Transglycosylase SLT domain-containing protein</fullName>
    </submittedName>
</protein>
<feature type="domain" description="Lytic transglycosylase superhelical linker" evidence="5">
    <location>
        <begin position="437"/>
        <end position="503"/>
    </location>
</feature>
<reference evidence="6 7" key="1">
    <citation type="submission" date="2022-01" db="EMBL/GenBank/DDBJ databases">
        <title>Whole genome-based taxonomy of the Shewanellaceae.</title>
        <authorList>
            <person name="Martin-Rodriguez A.J."/>
        </authorList>
    </citation>
    <scope>NUCLEOTIDE SEQUENCE [LARGE SCALE GENOMIC DNA]</scope>
    <source>
        <strain evidence="6 7">DSM 17177</strain>
    </source>
</reference>
<dbReference type="SUPFAM" id="SSF48435">
    <property type="entry name" value="Bacterial muramidases"/>
    <property type="match status" value="1"/>
</dbReference>
<accession>A0ABT0LCQ9</accession>
<dbReference type="CDD" id="cd13401">
    <property type="entry name" value="Slt70-like"/>
    <property type="match status" value="1"/>
</dbReference>
<evidence type="ECO:0000259" key="4">
    <source>
        <dbReference type="Pfam" id="PF01464"/>
    </source>
</evidence>
<evidence type="ECO:0000259" key="5">
    <source>
        <dbReference type="Pfam" id="PF14718"/>
    </source>
</evidence>
<comment type="caution">
    <text evidence="6">The sequence shown here is derived from an EMBL/GenBank/DDBJ whole genome shotgun (WGS) entry which is preliminary data.</text>
</comment>
<proteinExistence type="inferred from homology"/>
<comment type="similarity">
    <text evidence="1">Belongs to the transglycosylase Slt family.</text>
</comment>
<feature type="signal peptide" evidence="3">
    <location>
        <begin position="1"/>
        <end position="26"/>
    </location>
</feature>
<sequence length="674" mass="79022">MTRACHFTLWGTFYCFTLLFSLSSHAQTLTVEQQHYLAAQKALDKNQQKHYKTLRSALDKYPLAIYLDYQAKKNDLSQLPGKQAQTIINQWQYSPLYNRARGRYLARVGQKKRWNDFLIISPTAPNNITLQCYFFRAQLAKGNTKIAYTGAKELWLWGKSRPKACDPLFTAWKKDGLITQDLLWSRMLLTFDARQYSLLSYLAKQLTAHPAEAKRLIHVYKQPNRLAKTFITNTPFDPNNHFNEDTLYLGLKKLAKQNITQAMMLFSRYQNEQAFTPEKAHTLQVYLLKRALIREETTLQTDIDTQLLQLTQKQDQAETIHKQTVLQEAFRDKKRNKIYDDLIERRIRWAIKDKDWSNVKRYIEHLSQAKQDNPRWTYWRARLLQRDNAQDPLAQTLLNTLSQQRHFYGYLAAQQQNKPFQLRHQSTQSQPALKAKLNQDPALARIVELMAINNIIDARSEWLMLLNRQSQSMQQEYALFALEKQWFNLGIETSIKAKIWNDMDLRFPYAAQTHFKAAATKQQTNINELRAIARRESAFNPYATSHAGARGYMQLMPATAKLTAKREKVRYKQQSLFDEATNIQLGSAYYCKLKKAFDQNRILAAASYNAGPNKVRKWLRQSQGQLDAVSFIETIPYQETREYVQALLSYRVIYQLKQHQKPDFLSQSEIDFQY</sequence>
<gene>
    <name evidence="6" type="ORF">L2764_11735</name>
</gene>
<dbReference type="Gene3D" id="1.10.530.10">
    <property type="match status" value="1"/>
</dbReference>
<evidence type="ECO:0000256" key="3">
    <source>
        <dbReference type="SAM" id="SignalP"/>
    </source>
</evidence>
<dbReference type="Gene3D" id="1.25.20.10">
    <property type="entry name" value="Bacterial muramidases"/>
    <property type="match status" value="1"/>
</dbReference>
<name>A0ABT0LCQ9_9GAMM</name>
<dbReference type="SUPFAM" id="SSF53955">
    <property type="entry name" value="Lysozyme-like"/>
    <property type="match status" value="1"/>
</dbReference>
<dbReference type="PANTHER" id="PTHR37423:SF5">
    <property type="entry name" value="SOLUBLE LYTIC MUREIN TRANSGLYCOSYLASE"/>
    <property type="match status" value="1"/>
</dbReference>